<dbReference type="Gene3D" id="3.20.10.10">
    <property type="entry name" value="D-amino Acid Aminotransferase, subunit A, domain 2"/>
    <property type="match status" value="1"/>
</dbReference>
<keyword evidence="6 10" id="KW-0456">Lyase</keyword>
<evidence type="ECO:0000313" key="10">
    <source>
        <dbReference type="EMBL" id="UXY16631.1"/>
    </source>
</evidence>
<dbReference type="PANTHER" id="PTHR42743">
    <property type="entry name" value="AMINO-ACID AMINOTRANSFERASE"/>
    <property type="match status" value="1"/>
</dbReference>
<gene>
    <name evidence="10" type="primary">pabC</name>
    <name evidence="10" type="ORF">N8I74_06325</name>
</gene>
<dbReference type="InterPro" id="IPR043131">
    <property type="entry name" value="BCAT-like_N"/>
</dbReference>
<evidence type="ECO:0000256" key="1">
    <source>
        <dbReference type="ARBA" id="ARBA00001933"/>
    </source>
</evidence>
<comment type="pathway">
    <text evidence="7">Cofactor biosynthesis; tetrahydrofolate biosynthesis; 4-aminobenzoate from chorismate: step 2/2.</text>
</comment>
<reference evidence="10" key="1">
    <citation type="submission" date="2022-10" db="EMBL/GenBank/DDBJ databases">
        <title>Chitiniphilus purpureus sp. nov., a novel chitin-degrading bacterium isolated from crawfish pond sediment.</title>
        <authorList>
            <person name="Li K."/>
        </authorList>
    </citation>
    <scope>NUCLEOTIDE SEQUENCE</scope>
    <source>
        <strain evidence="10">CD1</strain>
    </source>
</reference>
<evidence type="ECO:0000256" key="4">
    <source>
        <dbReference type="ARBA" id="ARBA00022898"/>
    </source>
</evidence>
<evidence type="ECO:0000256" key="5">
    <source>
        <dbReference type="ARBA" id="ARBA00022909"/>
    </source>
</evidence>
<dbReference type="Gene3D" id="3.30.470.10">
    <property type="match status" value="1"/>
</dbReference>
<evidence type="ECO:0000256" key="9">
    <source>
        <dbReference type="ARBA" id="ARBA00049529"/>
    </source>
</evidence>
<dbReference type="RefSeq" id="WP_263126013.1">
    <property type="nucleotide sequence ID" value="NZ_CP106753.1"/>
</dbReference>
<evidence type="ECO:0000256" key="6">
    <source>
        <dbReference type="ARBA" id="ARBA00023239"/>
    </source>
</evidence>
<name>A0ABY6DT17_9NEIS</name>
<dbReference type="EC" id="4.1.3.38" evidence="8"/>
<evidence type="ECO:0000256" key="3">
    <source>
        <dbReference type="ARBA" id="ARBA00011738"/>
    </source>
</evidence>
<evidence type="ECO:0000256" key="7">
    <source>
        <dbReference type="ARBA" id="ARBA00035633"/>
    </source>
</evidence>
<dbReference type="PANTHER" id="PTHR42743:SF2">
    <property type="entry name" value="AMINODEOXYCHORISMATE LYASE"/>
    <property type="match status" value="1"/>
</dbReference>
<comment type="similarity">
    <text evidence="2">Belongs to the class-IV pyridoxal-phosphate-dependent aminotransferase family.</text>
</comment>
<dbReference type="InterPro" id="IPR001544">
    <property type="entry name" value="Aminotrans_IV"/>
</dbReference>
<evidence type="ECO:0000256" key="2">
    <source>
        <dbReference type="ARBA" id="ARBA00009320"/>
    </source>
</evidence>
<protein>
    <recommendedName>
        <fullName evidence="8">aminodeoxychorismate lyase</fullName>
        <ecNumber evidence="8">4.1.3.38</ecNumber>
    </recommendedName>
</protein>
<dbReference type="SUPFAM" id="SSF56752">
    <property type="entry name" value="D-aminoacid aminotransferase-like PLP-dependent enzymes"/>
    <property type="match status" value="1"/>
</dbReference>
<dbReference type="NCBIfam" id="TIGR03461">
    <property type="entry name" value="pabC_Proteo"/>
    <property type="match status" value="1"/>
</dbReference>
<evidence type="ECO:0000313" key="11">
    <source>
        <dbReference type="Proteomes" id="UP001061302"/>
    </source>
</evidence>
<dbReference type="InterPro" id="IPR050571">
    <property type="entry name" value="Class-IV_PLP-Dep_Aminotrnsfr"/>
</dbReference>
<dbReference type="InterPro" id="IPR043132">
    <property type="entry name" value="BCAT-like_C"/>
</dbReference>
<dbReference type="GO" id="GO:0008696">
    <property type="term" value="F:4-amino-4-deoxychorismate lyase activity"/>
    <property type="evidence" value="ECO:0007669"/>
    <property type="project" value="UniProtKB-EC"/>
</dbReference>
<sequence length="276" mass="29430">MRWVNGCAADSLSLADRAFQFGDGVFRSLRCEGGGIPYWGRHLAKLAADCAALGIAAPDEAVWHADLQLAAPADAAIKLTVTRGESVRGYAVPQTSLPNRVLQLAPLPPPPPGQGVRVRWCEMRAGWQPRLAGVKHLNRLENVMARAEWCDPEVFEGLLLDRDGHVLEGVMSNVLALSGRVLFTPRLDGGGVAGVMRGVAIDAAARVGVAVRETALTPASLLAADRLWLSNSLIGLVPVRELAGQHWGTHPLDAAFAEAIAAIRKEETLWLQPAAA</sequence>
<dbReference type="InterPro" id="IPR017824">
    <property type="entry name" value="Aminodeoxychorismate_lyase_IV"/>
</dbReference>
<comment type="catalytic activity">
    <reaction evidence="9">
        <text>4-amino-4-deoxychorismate = 4-aminobenzoate + pyruvate + H(+)</text>
        <dbReference type="Rhea" id="RHEA:16201"/>
        <dbReference type="ChEBI" id="CHEBI:15361"/>
        <dbReference type="ChEBI" id="CHEBI:15378"/>
        <dbReference type="ChEBI" id="CHEBI:17836"/>
        <dbReference type="ChEBI" id="CHEBI:58406"/>
        <dbReference type="EC" id="4.1.3.38"/>
    </reaction>
</comment>
<dbReference type="EMBL" id="CP106753">
    <property type="protein sequence ID" value="UXY16631.1"/>
    <property type="molecule type" value="Genomic_DNA"/>
</dbReference>
<evidence type="ECO:0000256" key="8">
    <source>
        <dbReference type="ARBA" id="ARBA00035676"/>
    </source>
</evidence>
<dbReference type="InterPro" id="IPR036038">
    <property type="entry name" value="Aminotransferase-like"/>
</dbReference>
<organism evidence="10 11">
    <name type="scientific">Chitiniphilus purpureus</name>
    <dbReference type="NCBI Taxonomy" id="2981137"/>
    <lineage>
        <taxon>Bacteria</taxon>
        <taxon>Pseudomonadati</taxon>
        <taxon>Pseudomonadota</taxon>
        <taxon>Betaproteobacteria</taxon>
        <taxon>Neisseriales</taxon>
        <taxon>Chitinibacteraceae</taxon>
        <taxon>Chitiniphilus</taxon>
    </lineage>
</organism>
<keyword evidence="4" id="KW-0663">Pyridoxal phosphate</keyword>
<keyword evidence="5" id="KW-0289">Folate biosynthesis</keyword>
<proteinExistence type="inferred from homology"/>
<comment type="cofactor">
    <cofactor evidence="1">
        <name>pyridoxal 5'-phosphate</name>
        <dbReference type="ChEBI" id="CHEBI:597326"/>
    </cofactor>
</comment>
<dbReference type="Pfam" id="PF01063">
    <property type="entry name" value="Aminotran_4"/>
    <property type="match status" value="1"/>
</dbReference>
<accession>A0ABY6DT17</accession>
<comment type="subunit">
    <text evidence="3">Homodimer.</text>
</comment>
<dbReference type="Proteomes" id="UP001061302">
    <property type="component" value="Chromosome"/>
</dbReference>
<keyword evidence="11" id="KW-1185">Reference proteome</keyword>